<dbReference type="GO" id="GO:0070566">
    <property type="term" value="F:adenylyltransferase activity"/>
    <property type="evidence" value="ECO:0007669"/>
    <property type="project" value="TreeGrafter"/>
</dbReference>
<dbReference type="PROSITE" id="PS00455">
    <property type="entry name" value="AMP_BINDING"/>
    <property type="match status" value="1"/>
</dbReference>
<protein>
    <submittedName>
        <fullName evidence="3">AMP-binding protein</fullName>
    </submittedName>
</protein>
<name>A0A5C5UHP0_9CORY</name>
<dbReference type="RefSeq" id="WP_146324267.1">
    <property type="nucleotide sequence ID" value="NZ_BAABLR010000072.1"/>
</dbReference>
<comment type="similarity">
    <text evidence="1">Belongs to the ATP-dependent AMP-binding enzyme family.</text>
</comment>
<keyword evidence="4" id="KW-1185">Reference proteome</keyword>
<dbReference type="SUPFAM" id="SSF56801">
    <property type="entry name" value="Acetyl-CoA synthetase-like"/>
    <property type="match status" value="1"/>
</dbReference>
<dbReference type="Pfam" id="PF00501">
    <property type="entry name" value="AMP-binding"/>
    <property type="match status" value="1"/>
</dbReference>
<dbReference type="GO" id="GO:0005886">
    <property type="term" value="C:plasma membrane"/>
    <property type="evidence" value="ECO:0007669"/>
    <property type="project" value="TreeGrafter"/>
</dbReference>
<organism evidence="3 4">
    <name type="scientific">Corynebacterium canis</name>
    <dbReference type="NCBI Taxonomy" id="679663"/>
    <lineage>
        <taxon>Bacteria</taxon>
        <taxon>Bacillati</taxon>
        <taxon>Actinomycetota</taxon>
        <taxon>Actinomycetes</taxon>
        <taxon>Mycobacteriales</taxon>
        <taxon>Corynebacteriaceae</taxon>
        <taxon>Corynebacterium</taxon>
    </lineage>
</organism>
<reference evidence="3 4" key="1">
    <citation type="submission" date="2019-08" db="EMBL/GenBank/DDBJ databases">
        <authorList>
            <person name="Lei W."/>
        </authorList>
    </citation>
    <scope>NUCLEOTIDE SEQUENCE [LARGE SCALE GENOMIC DNA]</scope>
    <source>
        <strain evidence="3 4">CCUG 58627</strain>
    </source>
</reference>
<proteinExistence type="inferred from homology"/>
<dbReference type="InterPro" id="IPR000873">
    <property type="entry name" value="AMP-dep_synth/lig_dom"/>
</dbReference>
<evidence type="ECO:0000313" key="3">
    <source>
        <dbReference type="EMBL" id="TWT25556.1"/>
    </source>
</evidence>
<dbReference type="Proteomes" id="UP000320791">
    <property type="component" value="Unassembled WGS sequence"/>
</dbReference>
<dbReference type="InterPro" id="IPR042099">
    <property type="entry name" value="ANL_N_sf"/>
</dbReference>
<feature type="domain" description="AMP-dependent synthetase/ligase" evidence="2">
    <location>
        <begin position="32"/>
        <end position="407"/>
    </location>
</feature>
<evidence type="ECO:0000259" key="2">
    <source>
        <dbReference type="Pfam" id="PF00501"/>
    </source>
</evidence>
<dbReference type="InterPro" id="IPR020845">
    <property type="entry name" value="AMP-binding_CS"/>
</dbReference>
<sequence length="563" mass="61379">MEPLRYAHFLDVLLAHEGEETLGITFIDSRSEEFYPYGQLVKDAAVLASYLAELGVRRGDNVIIQIEDNKTLVQAFWAIAWLGAVPVPLGVARDARSERLLYSVFELLDSPWVLHAAELPLGHEKIGDRLVQFEDIDALRERIGELSTVAFPPVQLRGEETRVIQFSSGSTGMPKGVIVTETNLLVGLQSTVPRRPAKLQNKMLSWMPLTHNMSMIGFLVYAVFSGYPLALLPTKLFVMNPASWLYAIDRFRPTITAAPNFALKHLLTMLQARPIAANKAPDLSSLHKLVCASEPISLDLVSQFESAMAGYGLRKSIFVSGYGLSEACLTVAMSEIYEPLKAITLDRSRIAPGATVADITLEVSQGGSAFVSVGQPVPNLKVTICDESDNDLAEGVIGEVCLAGAAITDDALTAQGRQKHPTTSYGALKTGDIGTIIDGELYIIGRIKDIIFIGGKNYYGNDLEQSIEQKFPVQCVAGGYTNEVTGTESVAIFLAPSQTPVNRENAALTDAERDELSHQVRSTLMKELGIPVDRIFWVDSIPRSATGKKLRGVLMSSLIEVKN</sequence>
<evidence type="ECO:0000256" key="1">
    <source>
        <dbReference type="ARBA" id="ARBA00006432"/>
    </source>
</evidence>
<dbReference type="PANTHER" id="PTHR22754">
    <property type="entry name" value="DISCO-INTERACTING PROTEIN 2 DIP2 -RELATED"/>
    <property type="match status" value="1"/>
</dbReference>
<accession>A0A5C5UHP0</accession>
<evidence type="ECO:0000313" key="4">
    <source>
        <dbReference type="Proteomes" id="UP000320791"/>
    </source>
</evidence>
<dbReference type="Gene3D" id="3.30.300.30">
    <property type="match status" value="1"/>
</dbReference>
<dbReference type="GO" id="GO:0006633">
    <property type="term" value="P:fatty acid biosynthetic process"/>
    <property type="evidence" value="ECO:0007669"/>
    <property type="project" value="TreeGrafter"/>
</dbReference>
<dbReference type="Gene3D" id="3.40.50.12780">
    <property type="entry name" value="N-terminal domain of ligase-like"/>
    <property type="match status" value="1"/>
</dbReference>
<gene>
    <name evidence="3" type="ORF">FRX94_06200</name>
</gene>
<dbReference type="InterPro" id="IPR045851">
    <property type="entry name" value="AMP-bd_C_sf"/>
</dbReference>
<dbReference type="AlphaFoldDB" id="A0A5C5UHP0"/>
<comment type="caution">
    <text evidence="3">The sequence shown here is derived from an EMBL/GenBank/DDBJ whole genome shotgun (WGS) entry which is preliminary data.</text>
</comment>
<dbReference type="EMBL" id="VOHM01000011">
    <property type="protein sequence ID" value="TWT25556.1"/>
    <property type="molecule type" value="Genomic_DNA"/>
</dbReference>
<dbReference type="PANTHER" id="PTHR22754:SF32">
    <property type="entry name" value="DISCO-INTERACTING PROTEIN 2"/>
    <property type="match status" value="1"/>
</dbReference>
<dbReference type="OrthoDB" id="3671040at2"/>